<gene>
    <name evidence="1" type="ORF">BX592_12210</name>
</gene>
<dbReference type="RefSeq" id="WP_134195564.1">
    <property type="nucleotide sequence ID" value="NZ_JBHLUW010000032.1"/>
</dbReference>
<evidence type="ECO:0008006" key="3">
    <source>
        <dbReference type="Google" id="ProtNLM"/>
    </source>
</evidence>
<protein>
    <recommendedName>
        <fullName evidence="3">EF-hand domain-containing protein</fullName>
    </recommendedName>
</protein>
<dbReference type="AlphaFoldDB" id="A0A4R8LGE3"/>
<keyword evidence="2" id="KW-1185">Reference proteome</keyword>
<proteinExistence type="predicted"/>
<evidence type="ECO:0000313" key="2">
    <source>
        <dbReference type="Proteomes" id="UP000295509"/>
    </source>
</evidence>
<comment type="caution">
    <text evidence="1">The sequence shown here is derived from an EMBL/GenBank/DDBJ whole genome shotgun (WGS) entry which is preliminary data.</text>
</comment>
<reference evidence="1 2" key="1">
    <citation type="submission" date="2019-03" db="EMBL/GenBank/DDBJ databases">
        <title>Genomic Encyclopedia of Type Strains, Phase III (KMG-III): the genomes of soil and plant-associated and newly described type strains.</title>
        <authorList>
            <person name="Whitman W."/>
        </authorList>
    </citation>
    <scope>NUCLEOTIDE SEQUENCE [LARGE SCALE GENOMIC DNA]</scope>
    <source>
        <strain evidence="1 2">LMG 29544</strain>
    </source>
</reference>
<dbReference type="EMBL" id="SORE01000022">
    <property type="protein sequence ID" value="TDY42201.1"/>
    <property type="molecule type" value="Genomic_DNA"/>
</dbReference>
<dbReference type="OrthoDB" id="9035429at2"/>
<name>A0A4R8LGE3_9BURK</name>
<sequence>MSTIAMLRRAASLTVPLVLGLLGTVVFDSQAFAAQAVAPVTLPKGGHGVDGPFFPSNRPASIAPSSGTQLQQQAQQRIEARLGANSALANGASITQAQAQSKGLGFIAKHFDQIDTAHTGRVTMNDVRQYLQRQQGQ</sequence>
<dbReference type="Proteomes" id="UP000295509">
    <property type="component" value="Unassembled WGS sequence"/>
</dbReference>
<accession>A0A4R8LGE3</accession>
<evidence type="ECO:0000313" key="1">
    <source>
        <dbReference type="EMBL" id="TDY42201.1"/>
    </source>
</evidence>
<organism evidence="1 2">
    <name type="scientific">Paraburkholderia rhizosphaerae</name>
    <dbReference type="NCBI Taxonomy" id="480658"/>
    <lineage>
        <taxon>Bacteria</taxon>
        <taxon>Pseudomonadati</taxon>
        <taxon>Pseudomonadota</taxon>
        <taxon>Betaproteobacteria</taxon>
        <taxon>Burkholderiales</taxon>
        <taxon>Burkholderiaceae</taxon>
        <taxon>Paraburkholderia</taxon>
    </lineage>
</organism>